<proteinExistence type="predicted"/>
<dbReference type="AlphaFoldDB" id="A0A0G1MG94"/>
<gene>
    <name evidence="1" type="ORF">UX10_C0013G0022</name>
</gene>
<dbReference type="EMBL" id="LCKX01000013">
    <property type="protein sequence ID" value="KKU07259.1"/>
    <property type="molecule type" value="Genomic_DNA"/>
</dbReference>
<dbReference type="Proteomes" id="UP000033999">
    <property type="component" value="Unassembled WGS sequence"/>
</dbReference>
<comment type="caution">
    <text evidence="1">The sequence shown here is derived from an EMBL/GenBank/DDBJ whole genome shotgun (WGS) entry which is preliminary data.</text>
</comment>
<evidence type="ECO:0008006" key="3">
    <source>
        <dbReference type="Google" id="ProtNLM"/>
    </source>
</evidence>
<name>A0A0G1MG94_9BACT</name>
<sequence>MWQTLKRGFIFVFTSGILAFQMPFLSIVQAQEWNPSFNPNFLLTDPQLLDFQTFTPDTLKRFLESRPGTLGSYRTTDLNGTQKSVTDILWRISQTYKINPRFLLVLLQKEQSLVDDPHPTQYQYDWATGYARCDACSVNDPQAQRFKGFAQQLESAAAQMRYFLDHPNESIVKKPGTSYPIDGLAVIPSTLATAALYTYTPHLNGNYNLWKIWHAWFLLPFPDGSLLSAKDSDDIWLIRDGERHLFATKLAFATRFDQSNVLFVDPQELSAYPVGTPIKHSNFSLLKNPAGEIYLIVNDEMRFVEPEAFRRIGFNPDEVMDATGTDLAFYRFGEPVVAGQAYPTGALLQDKKTGAVFYVLGGKKYGVIDKQLLTLNFKSMRIKKVAQKDLDKYPTEDFVKLKDGLLVKIPHDAAVYFISNGKRRPIADEKTFNALGWNTKNIITVSKKIAALHEIGEPISINPDLILLSSIN</sequence>
<organism evidence="1 2">
    <name type="scientific">Candidatus Magasanikbacteria bacterium GW2011_GWA2_45_39</name>
    <dbReference type="NCBI Taxonomy" id="1619041"/>
    <lineage>
        <taxon>Bacteria</taxon>
        <taxon>Candidatus Magasanikiibacteriota</taxon>
    </lineage>
</organism>
<evidence type="ECO:0000313" key="2">
    <source>
        <dbReference type="Proteomes" id="UP000033999"/>
    </source>
</evidence>
<evidence type="ECO:0000313" key="1">
    <source>
        <dbReference type="EMBL" id="KKU07259.1"/>
    </source>
</evidence>
<protein>
    <recommendedName>
        <fullName evidence="3">Curculin domain protein (Mannose-binding) lectin</fullName>
    </recommendedName>
</protein>
<accession>A0A0G1MG94</accession>
<reference evidence="1 2" key="1">
    <citation type="journal article" date="2015" name="Nature">
        <title>rRNA introns, odd ribosomes, and small enigmatic genomes across a large radiation of phyla.</title>
        <authorList>
            <person name="Brown C.T."/>
            <person name="Hug L.A."/>
            <person name="Thomas B.C."/>
            <person name="Sharon I."/>
            <person name="Castelle C.J."/>
            <person name="Singh A."/>
            <person name="Wilkins M.J."/>
            <person name="Williams K.H."/>
            <person name="Banfield J.F."/>
        </authorList>
    </citation>
    <scope>NUCLEOTIDE SEQUENCE [LARGE SCALE GENOMIC DNA]</scope>
</reference>